<dbReference type="SUPFAM" id="SSF50998">
    <property type="entry name" value="Quinoprotein alcohol dehydrogenase-like"/>
    <property type="match status" value="1"/>
</dbReference>
<feature type="domain" description="Pyrrolo-quinoline quinone repeat" evidence="1">
    <location>
        <begin position="142"/>
        <end position="391"/>
    </location>
</feature>
<dbReference type="Proteomes" id="UP000319143">
    <property type="component" value="Unassembled WGS sequence"/>
</dbReference>
<dbReference type="InterPro" id="IPR002372">
    <property type="entry name" value="PQQ_rpt_dom"/>
</dbReference>
<dbReference type="InterPro" id="IPR011047">
    <property type="entry name" value="Quinoprotein_ADH-like_sf"/>
</dbReference>
<organism evidence="2 3">
    <name type="scientific">Novipirellula artificiosorum</name>
    <dbReference type="NCBI Taxonomy" id="2528016"/>
    <lineage>
        <taxon>Bacteria</taxon>
        <taxon>Pseudomonadati</taxon>
        <taxon>Planctomycetota</taxon>
        <taxon>Planctomycetia</taxon>
        <taxon>Pirellulales</taxon>
        <taxon>Pirellulaceae</taxon>
        <taxon>Novipirellula</taxon>
    </lineage>
</organism>
<dbReference type="PANTHER" id="PTHR34512:SF30">
    <property type="entry name" value="OUTER MEMBRANE PROTEIN ASSEMBLY FACTOR BAMB"/>
    <property type="match status" value="1"/>
</dbReference>
<dbReference type="InterPro" id="IPR015943">
    <property type="entry name" value="WD40/YVTN_repeat-like_dom_sf"/>
</dbReference>
<gene>
    <name evidence="2" type="ORF">Poly41_50400</name>
</gene>
<dbReference type="PANTHER" id="PTHR34512">
    <property type="entry name" value="CELL SURFACE PROTEIN"/>
    <property type="match status" value="1"/>
</dbReference>
<name>A0A5C6D966_9BACT</name>
<comment type="caution">
    <text evidence="2">The sequence shown here is derived from an EMBL/GenBank/DDBJ whole genome shotgun (WGS) entry which is preliminary data.</text>
</comment>
<evidence type="ECO:0000313" key="3">
    <source>
        <dbReference type="Proteomes" id="UP000319143"/>
    </source>
</evidence>
<accession>A0A5C6D966</accession>
<protein>
    <submittedName>
        <fullName evidence="2">Outer membrane biogenesis protein BamB</fullName>
    </submittedName>
</protein>
<evidence type="ECO:0000313" key="2">
    <source>
        <dbReference type="EMBL" id="TWU33288.1"/>
    </source>
</evidence>
<proteinExistence type="predicted"/>
<keyword evidence="3" id="KW-1185">Reference proteome</keyword>
<evidence type="ECO:0000259" key="1">
    <source>
        <dbReference type="Pfam" id="PF13360"/>
    </source>
</evidence>
<dbReference type="Pfam" id="PF13360">
    <property type="entry name" value="PQQ_2"/>
    <property type="match status" value="1"/>
</dbReference>
<dbReference type="AlphaFoldDB" id="A0A5C6D966"/>
<dbReference type="EMBL" id="SJPV01000010">
    <property type="protein sequence ID" value="TWU33288.1"/>
    <property type="molecule type" value="Genomic_DNA"/>
</dbReference>
<dbReference type="SMART" id="SM00564">
    <property type="entry name" value="PQQ"/>
    <property type="match status" value="4"/>
</dbReference>
<dbReference type="InterPro" id="IPR018391">
    <property type="entry name" value="PQQ_b-propeller_rpt"/>
</dbReference>
<sequence length="489" mass="53704">MAAQGEKAAREPNLLRLTRIHPITDNTKALPMTFLQTQCSLTRFSAAFSSVAAVLMAFASNPACVADDWPGWMGAQRDGVYHETGIVETIPAAGLKVKWRTPIHGGYAGPAVANGHVYVFDYKKESGEAFNDPGKRANLNGKERLLVLDEATGKMIWKFEYDCPYSISYPAGPRCTPTVDGDRVYILGSEGDLHCLKTADGELVWQRSFKDDFSAEVPVWGFAGHPLVEGDTLYCMVGGDGQGVVAFDKNTGAVKWKSLNAKAGYCPPSMIHFANTTQLIVFHPDAVVSLNPSDGSQYWEVPLKPLYEMSIARPMIEGDRMYASGIYTEGVMLKLDADQPRVEELWRGEPKQSVYACNSTPIIVDGILYGVDTGTGKLIAVDSKDGSRLWETLDATHLGETRFLKQATAFLTRVGDTDRYLLMSEIGDLILARLTKDAYEERGRFHVLEPTGEAAGRDVVWSHPAYANRTAYARNDKEIVAVDLADPSK</sequence>
<reference evidence="2 3" key="1">
    <citation type="submission" date="2019-02" db="EMBL/GenBank/DDBJ databases">
        <title>Deep-cultivation of Planctomycetes and their phenomic and genomic characterization uncovers novel biology.</title>
        <authorList>
            <person name="Wiegand S."/>
            <person name="Jogler M."/>
            <person name="Boedeker C."/>
            <person name="Pinto D."/>
            <person name="Vollmers J."/>
            <person name="Rivas-Marin E."/>
            <person name="Kohn T."/>
            <person name="Peeters S.H."/>
            <person name="Heuer A."/>
            <person name="Rast P."/>
            <person name="Oberbeckmann S."/>
            <person name="Bunk B."/>
            <person name="Jeske O."/>
            <person name="Meyerdierks A."/>
            <person name="Storesund J.E."/>
            <person name="Kallscheuer N."/>
            <person name="Luecker S."/>
            <person name="Lage O.M."/>
            <person name="Pohl T."/>
            <person name="Merkel B.J."/>
            <person name="Hornburger P."/>
            <person name="Mueller R.-W."/>
            <person name="Bruemmer F."/>
            <person name="Labrenz M."/>
            <person name="Spormann A.M."/>
            <person name="Op Den Camp H."/>
            <person name="Overmann J."/>
            <person name="Amann R."/>
            <person name="Jetten M.S.M."/>
            <person name="Mascher T."/>
            <person name="Medema M.H."/>
            <person name="Devos D.P."/>
            <person name="Kaster A.-K."/>
            <person name="Ovreas L."/>
            <person name="Rohde M."/>
            <person name="Galperin M.Y."/>
            <person name="Jogler C."/>
        </authorList>
    </citation>
    <scope>NUCLEOTIDE SEQUENCE [LARGE SCALE GENOMIC DNA]</scope>
    <source>
        <strain evidence="2 3">Poly41</strain>
    </source>
</reference>
<dbReference type="Gene3D" id="2.130.10.10">
    <property type="entry name" value="YVTN repeat-like/Quinoprotein amine dehydrogenase"/>
    <property type="match status" value="1"/>
</dbReference>